<evidence type="ECO:0000313" key="4">
    <source>
        <dbReference type="Proteomes" id="UP001292084"/>
    </source>
</evidence>
<dbReference type="RefSeq" id="WP_322420686.1">
    <property type="nucleotide sequence ID" value="NZ_JAXQNN010000002.1"/>
</dbReference>
<gene>
    <name evidence="3" type="ORF">UFB30_05495</name>
</gene>
<reference evidence="3 4" key="1">
    <citation type="submission" date="2023-12" db="EMBL/GenBank/DDBJ databases">
        <title>Jeotgalibacillus haloalkaliphilus sp. nov., a novel salt-tolerant bacteria, isolated from the estuary of the Fenhe River into the Yellow River.</title>
        <authorList>
            <person name="Li Y."/>
        </authorList>
    </citation>
    <scope>NUCLEOTIDE SEQUENCE [LARGE SCALE GENOMIC DNA]</scope>
    <source>
        <strain evidence="3 4">HH7-29</strain>
    </source>
</reference>
<dbReference type="Gene3D" id="2.160.20.10">
    <property type="entry name" value="Single-stranded right-handed beta-helix, Pectin lyase-like"/>
    <property type="match status" value="1"/>
</dbReference>
<dbReference type="EMBL" id="JAXQNN010000002">
    <property type="protein sequence ID" value="MDZ5711669.1"/>
    <property type="molecule type" value="Genomic_DNA"/>
</dbReference>
<feature type="domain" description="Rhamnogalacturonase A/B/Epimerase-like pectate lyase" evidence="1">
    <location>
        <begin position="235"/>
        <end position="435"/>
    </location>
</feature>
<dbReference type="Pfam" id="PF12708">
    <property type="entry name" value="Pect-lyase_RHGA_epim"/>
    <property type="match status" value="1"/>
</dbReference>
<sequence length="568" mass="61198">MRKPVNYVEILSEGNVIKHGDTYTPFRVRLLNASGEPVDLTGATVEWALANSNGLLFTKAAEIESEPGVIKFQLDADDQVTSGNMRVEIIVTRESSVQKFPAESWLALLIEPTLENINGTPIAMANVQFFNTQVGELKGFVDEVADVSYAASLEANQAMTLAQILQNQVDQVTGASTIDPAVEQMKVDTEGTVFPSPDARLRSDFQKVNVQLEQKTQLKNSEWVNVKYPPPPMAGAKGDGVTDDTAAIQACLNLTGGVFIPKGTYIVDSLIVDSSTKIMGAGKGISNLKFISSPTGALFDCKGNSTSLKENIEICGLSFINRIDHNRVGYAGVFIAIDYTKRVQIHNNEFKDFNTHAIYARDIDGNATEPHSFMIYNNVFRSDRWEAIGIFLDAEAEYGMVHSNSFHSLKCGIRLYQAANNQIRGNTFLKCGGGAYGVIDITCPAQNSGKTLIEGNTLNHTYNDGIKITSTFGTGQHGNNITGNEILAVYPGKVPIRVLGSKGNLISNNRLWAGASADPAVILQDNGTSVADYNLIVNNIALSSTIAVSNTSTGTQNSITGNLAGVPI</sequence>
<feature type="domain" description="Right handed beta helix" evidence="2">
    <location>
        <begin position="446"/>
        <end position="566"/>
    </location>
</feature>
<dbReference type="InterPro" id="IPR024535">
    <property type="entry name" value="RHGA/B-epi-like_pectate_lyase"/>
</dbReference>
<keyword evidence="3" id="KW-0378">Hydrolase</keyword>
<dbReference type="InterPro" id="IPR006626">
    <property type="entry name" value="PbH1"/>
</dbReference>
<name>A0ABU5KK73_9BACL</name>
<dbReference type="InterPro" id="IPR011050">
    <property type="entry name" value="Pectin_lyase_fold/virulence"/>
</dbReference>
<dbReference type="InterPro" id="IPR012334">
    <property type="entry name" value="Pectin_lyas_fold"/>
</dbReference>
<dbReference type="Proteomes" id="UP001292084">
    <property type="component" value="Unassembled WGS sequence"/>
</dbReference>
<dbReference type="SMART" id="SM00710">
    <property type="entry name" value="PbH1"/>
    <property type="match status" value="4"/>
</dbReference>
<accession>A0ABU5KK73</accession>
<comment type="caution">
    <text evidence="3">The sequence shown here is derived from an EMBL/GenBank/DDBJ whole genome shotgun (WGS) entry which is preliminary data.</text>
</comment>
<organism evidence="3 4">
    <name type="scientific">Jeotgalibacillus haloalkalitolerans</name>
    <dbReference type="NCBI Taxonomy" id="3104292"/>
    <lineage>
        <taxon>Bacteria</taxon>
        <taxon>Bacillati</taxon>
        <taxon>Bacillota</taxon>
        <taxon>Bacilli</taxon>
        <taxon>Bacillales</taxon>
        <taxon>Caryophanaceae</taxon>
        <taxon>Jeotgalibacillus</taxon>
    </lineage>
</organism>
<protein>
    <submittedName>
        <fullName evidence="3">Glycosyl hydrolase family 28-related protein</fullName>
    </submittedName>
</protein>
<dbReference type="SUPFAM" id="SSF51126">
    <property type="entry name" value="Pectin lyase-like"/>
    <property type="match status" value="1"/>
</dbReference>
<evidence type="ECO:0000259" key="1">
    <source>
        <dbReference type="Pfam" id="PF12708"/>
    </source>
</evidence>
<dbReference type="InterPro" id="IPR039448">
    <property type="entry name" value="Beta_helix"/>
</dbReference>
<dbReference type="GO" id="GO:0016787">
    <property type="term" value="F:hydrolase activity"/>
    <property type="evidence" value="ECO:0007669"/>
    <property type="project" value="UniProtKB-KW"/>
</dbReference>
<keyword evidence="4" id="KW-1185">Reference proteome</keyword>
<dbReference type="Pfam" id="PF13229">
    <property type="entry name" value="Beta_helix"/>
    <property type="match status" value="1"/>
</dbReference>
<proteinExistence type="predicted"/>
<evidence type="ECO:0000313" key="3">
    <source>
        <dbReference type="EMBL" id="MDZ5711669.1"/>
    </source>
</evidence>
<evidence type="ECO:0000259" key="2">
    <source>
        <dbReference type="Pfam" id="PF13229"/>
    </source>
</evidence>